<reference evidence="2" key="1">
    <citation type="journal article" date="2022" name="Int. J. Mol. Sci.">
        <title>Draft Genome of Tanacetum Coccineum: Genomic Comparison of Closely Related Tanacetum-Family Plants.</title>
        <authorList>
            <person name="Yamashiro T."/>
            <person name="Shiraishi A."/>
            <person name="Nakayama K."/>
            <person name="Satake H."/>
        </authorList>
    </citation>
    <scope>NUCLEOTIDE SEQUENCE</scope>
</reference>
<name>A0ABQ5C3H3_9ASTR</name>
<sequence>MGSGFGLGEIEFEHQEVGQTSLDIHYEQERHRVLCHLRCHESRLSVLGCGNTDFAITINSLIEIGPAAAWGHIPLIVMLYFVVSGWTVLNKNDSPTSKTTLFQTALRAES</sequence>
<evidence type="ECO:0000313" key="3">
    <source>
        <dbReference type="Proteomes" id="UP001151760"/>
    </source>
</evidence>
<feature type="transmembrane region" description="Helical" evidence="1">
    <location>
        <begin position="69"/>
        <end position="89"/>
    </location>
</feature>
<reference evidence="2" key="2">
    <citation type="submission" date="2022-01" db="EMBL/GenBank/DDBJ databases">
        <authorList>
            <person name="Yamashiro T."/>
            <person name="Shiraishi A."/>
            <person name="Satake H."/>
            <person name="Nakayama K."/>
        </authorList>
    </citation>
    <scope>NUCLEOTIDE SEQUENCE</scope>
</reference>
<organism evidence="2 3">
    <name type="scientific">Tanacetum coccineum</name>
    <dbReference type="NCBI Taxonomy" id="301880"/>
    <lineage>
        <taxon>Eukaryota</taxon>
        <taxon>Viridiplantae</taxon>
        <taxon>Streptophyta</taxon>
        <taxon>Embryophyta</taxon>
        <taxon>Tracheophyta</taxon>
        <taxon>Spermatophyta</taxon>
        <taxon>Magnoliopsida</taxon>
        <taxon>eudicotyledons</taxon>
        <taxon>Gunneridae</taxon>
        <taxon>Pentapetalae</taxon>
        <taxon>asterids</taxon>
        <taxon>campanulids</taxon>
        <taxon>Asterales</taxon>
        <taxon>Asteraceae</taxon>
        <taxon>Asteroideae</taxon>
        <taxon>Anthemideae</taxon>
        <taxon>Anthemidinae</taxon>
        <taxon>Tanacetum</taxon>
    </lineage>
</organism>
<dbReference type="Proteomes" id="UP001151760">
    <property type="component" value="Unassembled WGS sequence"/>
</dbReference>
<protein>
    <submittedName>
        <fullName evidence="2">Uncharacterized protein</fullName>
    </submittedName>
</protein>
<evidence type="ECO:0000256" key="1">
    <source>
        <dbReference type="SAM" id="Phobius"/>
    </source>
</evidence>
<comment type="caution">
    <text evidence="2">The sequence shown here is derived from an EMBL/GenBank/DDBJ whole genome shotgun (WGS) entry which is preliminary data.</text>
</comment>
<dbReference type="EMBL" id="BQNB010013846">
    <property type="protein sequence ID" value="GJT20932.1"/>
    <property type="molecule type" value="Genomic_DNA"/>
</dbReference>
<keyword evidence="1" id="KW-0472">Membrane</keyword>
<keyword evidence="1" id="KW-0812">Transmembrane</keyword>
<gene>
    <name evidence="2" type="ORF">Tco_0890869</name>
</gene>
<keyword evidence="1" id="KW-1133">Transmembrane helix</keyword>
<accession>A0ABQ5C3H3</accession>
<evidence type="ECO:0000313" key="2">
    <source>
        <dbReference type="EMBL" id="GJT20932.1"/>
    </source>
</evidence>
<keyword evidence="3" id="KW-1185">Reference proteome</keyword>
<proteinExistence type="predicted"/>